<reference evidence="1" key="4">
    <citation type="journal article" date="2019" name="Int. J. Syst. Evol. Microbiol.">
        <title>Streptococcus chenjunshii sp. nov. isolated from feces of Tibetan antelopes.</title>
        <authorList>
            <person name="Tian Z."/>
            <person name="Lu S."/>
            <person name="Jin D."/>
            <person name="Yang J."/>
            <person name="Pu J."/>
            <person name="Lai X.H."/>
            <person name="Bai X.N."/>
            <person name="Wu X.M."/>
            <person name="Li J."/>
            <person name="Wang S."/>
            <person name="Xu J."/>
        </authorList>
    </citation>
    <scope>NUCLEOTIDE SEQUENCE</scope>
    <source>
        <strain evidence="1">Z15</strain>
    </source>
</reference>
<evidence type="ECO:0000313" key="3">
    <source>
        <dbReference type="EMBL" id="RFU52351.1"/>
    </source>
</evidence>
<accession>A0A372KJ79</accession>
<dbReference type="Gene3D" id="3.40.50.150">
    <property type="entry name" value="Vaccinia Virus protein VP39"/>
    <property type="match status" value="1"/>
</dbReference>
<dbReference type="SUPFAM" id="SSF53335">
    <property type="entry name" value="S-adenosyl-L-methionine-dependent methyltransferases"/>
    <property type="match status" value="1"/>
</dbReference>
<dbReference type="GO" id="GO:0032259">
    <property type="term" value="P:methylation"/>
    <property type="evidence" value="ECO:0007669"/>
    <property type="project" value="UniProtKB-KW"/>
</dbReference>
<gene>
    <name evidence="1" type="ORF">DDV21_003105</name>
    <name evidence="2" type="ORF">DDV22_10065</name>
    <name evidence="3" type="ORF">DDV23_10160</name>
</gene>
<keyword evidence="3" id="KW-0489">Methyltransferase</keyword>
<dbReference type="GO" id="GO:0008168">
    <property type="term" value="F:methyltransferase activity"/>
    <property type="evidence" value="ECO:0007669"/>
    <property type="project" value="UniProtKB-KW"/>
</dbReference>
<evidence type="ECO:0000313" key="4">
    <source>
        <dbReference type="Proteomes" id="UP000246115"/>
    </source>
</evidence>
<dbReference type="OrthoDB" id="9792989at2"/>
<reference evidence="2 6" key="1">
    <citation type="submission" date="2018-08" db="EMBL/GenBank/DDBJ databases">
        <title>Draft genome of Streptococcus sp .nov. Z2.</title>
        <authorList>
            <person name="Tian Z."/>
        </authorList>
    </citation>
    <scope>NUCLEOTIDE SEQUENCE [LARGE SCALE GENOMIC DNA]</scope>
    <source>
        <strain evidence="2 6">Z2</strain>
    </source>
</reference>
<dbReference type="Proteomes" id="UP000246115">
    <property type="component" value="Chromosome"/>
</dbReference>
<dbReference type="Proteomes" id="UP000262901">
    <property type="component" value="Unassembled WGS sequence"/>
</dbReference>
<keyword evidence="6" id="KW-1185">Reference proteome</keyword>
<dbReference type="InterPro" id="IPR029063">
    <property type="entry name" value="SAM-dependent_MTases_sf"/>
</dbReference>
<dbReference type="EMBL" id="CP031733">
    <property type="protein sequence ID" value="AXQ78136.1"/>
    <property type="molecule type" value="Genomic_DNA"/>
</dbReference>
<dbReference type="EMBL" id="QVQZ01000039">
    <property type="protein sequence ID" value="RFU52351.1"/>
    <property type="molecule type" value="Genomic_DNA"/>
</dbReference>
<dbReference type="PANTHER" id="PTHR35276:SF1">
    <property type="entry name" value="TRNA (MNM(5)S(2)U34)-METHYLTRANSFERASE, CHLOROPLASTIC"/>
    <property type="match status" value="1"/>
</dbReference>
<sequence>MVKRPLDLSHDFLAEVLDSSSTALDATMGNGYDTVFLARLAKQVYAFDIQEQAALQTQNRLQELGLTNVQIILDGHEHVDRYVGEIKAAVFNLGYLPKADKSVITKPETTLQALQKVLDCLLIGGRVAIMVYHGHTGGKEEKDAVLAFAENLPQTQFSVMLYQPLNQKNTPPFLIMIEKLKQDTKAV</sequence>
<keyword evidence="3" id="KW-0808">Transferase</keyword>
<reference evidence="4" key="3">
    <citation type="submission" date="2018-08" db="EMBL/GenBank/DDBJ databases">
        <title>Streptococcus chenjunshii sp. nov., isolated from stools sample of the Tibetan antelope in the Qinghai-Tibet plateau, China.</title>
        <authorList>
            <person name="Tian Z."/>
        </authorList>
    </citation>
    <scope>NUCLEOTIDE SEQUENCE [LARGE SCALE GENOMIC DNA]</scope>
    <source>
        <strain evidence="4">Z15</strain>
    </source>
</reference>
<dbReference type="EMBL" id="QVQY01000040">
    <property type="protein sequence ID" value="RFU50174.1"/>
    <property type="molecule type" value="Genomic_DNA"/>
</dbReference>
<dbReference type="Pfam" id="PF06962">
    <property type="entry name" value="rRNA_methylase"/>
    <property type="match status" value="1"/>
</dbReference>
<reference evidence="3 5" key="2">
    <citation type="submission" date="2018-08" db="EMBL/GenBank/DDBJ databases">
        <title>Draft genome of Streptococcus sp. nov. Z1.</title>
        <authorList>
            <person name="Tian Z."/>
        </authorList>
    </citation>
    <scope>NUCLEOTIDE SEQUENCE [LARGE SCALE GENOMIC DNA]</scope>
    <source>
        <strain evidence="3">Z1</strain>
        <strain evidence="5">Z1(2018)</strain>
    </source>
</reference>
<dbReference type="InterPro" id="IPR010719">
    <property type="entry name" value="MnmM_MeTrfase"/>
</dbReference>
<organism evidence="3 5">
    <name type="scientific">Streptococcus chenjunshii</name>
    <dbReference type="NCBI Taxonomy" id="2173853"/>
    <lineage>
        <taxon>Bacteria</taxon>
        <taxon>Bacillati</taxon>
        <taxon>Bacillota</taxon>
        <taxon>Bacilli</taxon>
        <taxon>Lactobacillales</taxon>
        <taxon>Streptococcaceae</taxon>
        <taxon>Streptococcus</taxon>
    </lineage>
</organism>
<evidence type="ECO:0000313" key="1">
    <source>
        <dbReference type="EMBL" id="AXQ78136.1"/>
    </source>
</evidence>
<accession>A0A346NAU1</accession>
<name>A0A372KJ79_9STRE</name>
<evidence type="ECO:0000313" key="5">
    <source>
        <dbReference type="Proteomes" id="UP000262901"/>
    </source>
</evidence>
<proteinExistence type="predicted"/>
<dbReference type="KEGG" id="schj:DDV21_003105"/>
<evidence type="ECO:0000313" key="6">
    <source>
        <dbReference type="Proteomes" id="UP000264056"/>
    </source>
</evidence>
<evidence type="ECO:0000313" key="2">
    <source>
        <dbReference type="EMBL" id="RFU50174.1"/>
    </source>
</evidence>
<dbReference type="RefSeq" id="WP_116878989.1">
    <property type="nucleotide sequence ID" value="NZ_CP031733.1"/>
</dbReference>
<protein>
    <submittedName>
        <fullName evidence="3">SAM-dependent methyltransferase</fullName>
    </submittedName>
</protein>
<dbReference type="AlphaFoldDB" id="A0A372KJ79"/>
<dbReference type="PANTHER" id="PTHR35276">
    <property type="entry name" value="S-ADENOSYL-L-METHIONINE-DEPENDENT METHYLTRANSFERASES SUPERFAMILY PROTEIN"/>
    <property type="match status" value="1"/>
</dbReference>
<dbReference type="Proteomes" id="UP000264056">
    <property type="component" value="Unassembled WGS sequence"/>
</dbReference>